<dbReference type="Pfam" id="PF01476">
    <property type="entry name" value="LysM"/>
    <property type="match status" value="1"/>
</dbReference>
<dbReference type="EMBL" id="JACCBX010000011">
    <property type="protein sequence ID" value="NYE07872.1"/>
    <property type="molecule type" value="Genomic_DNA"/>
</dbReference>
<feature type="transmembrane region" description="Helical" evidence="1">
    <location>
        <begin position="7"/>
        <end position="27"/>
    </location>
</feature>
<comment type="caution">
    <text evidence="3">The sequence shown here is derived from an EMBL/GenBank/DDBJ whole genome shotgun (WGS) entry which is preliminary data.</text>
</comment>
<dbReference type="Gene3D" id="3.10.350.10">
    <property type="entry name" value="LysM domain"/>
    <property type="match status" value="1"/>
</dbReference>
<reference evidence="4" key="1">
    <citation type="submission" date="2020-07" db="EMBL/GenBank/DDBJ databases">
        <authorList>
            <person name="Partida-Martinez L."/>
            <person name="Huntemann M."/>
            <person name="Clum A."/>
            <person name="Wang J."/>
            <person name="Palaniappan K."/>
            <person name="Ritter S."/>
            <person name="Chen I.-M."/>
            <person name="Stamatis D."/>
            <person name="Reddy T."/>
            <person name="O'Malley R."/>
            <person name="Daum C."/>
            <person name="Shapiro N."/>
            <person name="Ivanova N."/>
            <person name="Kyrpides N."/>
            <person name="Woyke T."/>
        </authorList>
    </citation>
    <scope>NUCLEOTIDE SEQUENCE [LARGE SCALE GENOMIC DNA]</scope>
    <source>
        <strain evidence="4">AT2.8</strain>
    </source>
</reference>
<accession>A0A852TGJ0</accession>
<organism evidence="3 4">
    <name type="scientific">Neobacillus niacini</name>
    <dbReference type="NCBI Taxonomy" id="86668"/>
    <lineage>
        <taxon>Bacteria</taxon>
        <taxon>Bacillati</taxon>
        <taxon>Bacillota</taxon>
        <taxon>Bacilli</taxon>
        <taxon>Bacillales</taxon>
        <taxon>Bacillaceae</taxon>
        <taxon>Neobacillus</taxon>
    </lineage>
</organism>
<evidence type="ECO:0000313" key="3">
    <source>
        <dbReference type="EMBL" id="NYE07872.1"/>
    </source>
</evidence>
<dbReference type="SMART" id="SM00257">
    <property type="entry name" value="LysM"/>
    <property type="match status" value="1"/>
</dbReference>
<dbReference type="CDD" id="cd00118">
    <property type="entry name" value="LysM"/>
    <property type="match status" value="1"/>
</dbReference>
<dbReference type="PROSITE" id="PS51782">
    <property type="entry name" value="LYSM"/>
    <property type="match status" value="1"/>
</dbReference>
<reference evidence="4" key="2">
    <citation type="submission" date="2020-08" db="EMBL/GenBank/DDBJ databases">
        <title>The Agave Microbiome: Exploring the role of microbial communities in plant adaptations to desert environments.</title>
        <authorList>
            <person name="Partida-Martinez L.P."/>
        </authorList>
    </citation>
    <scope>NUCLEOTIDE SEQUENCE [LARGE SCALE GENOMIC DNA]</scope>
    <source>
        <strain evidence="4">AT2.8</strain>
    </source>
</reference>
<keyword evidence="1" id="KW-0812">Transmembrane</keyword>
<evidence type="ECO:0000313" key="4">
    <source>
        <dbReference type="Proteomes" id="UP000548423"/>
    </source>
</evidence>
<sequence length="107" mass="12374">MKKIWDRYSYAILLIILSCAVAFILSLRFNADVEEKFLTITVSEGDSLWEISNQYSNQHSYSNDEFVSWVQKHNEIDGDRIYPGEEIIIPINYEVGSLTEYASAVEE</sequence>
<name>A0A852TGJ0_9BACI</name>
<dbReference type="InterPro" id="IPR018392">
    <property type="entry name" value="LysM"/>
</dbReference>
<evidence type="ECO:0000256" key="1">
    <source>
        <dbReference type="SAM" id="Phobius"/>
    </source>
</evidence>
<dbReference type="Proteomes" id="UP000548423">
    <property type="component" value="Unassembled WGS sequence"/>
</dbReference>
<dbReference type="InterPro" id="IPR036779">
    <property type="entry name" value="LysM_dom_sf"/>
</dbReference>
<evidence type="ECO:0000259" key="2">
    <source>
        <dbReference type="PROSITE" id="PS51782"/>
    </source>
</evidence>
<feature type="domain" description="LysM" evidence="2">
    <location>
        <begin position="38"/>
        <end position="89"/>
    </location>
</feature>
<gene>
    <name evidence="3" type="ORF">F4694_004713</name>
</gene>
<dbReference type="AlphaFoldDB" id="A0A852TGJ0"/>
<keyword evidence="1" id="KW-0472">Membrane</keyword>
<dbReference type="PROSITE" id="PS51257">
    <property type="entry name" value="PROKAR_LIPOPROTEIN"/>
    <property type="match status" value="1"/>
</dbReference>
<protein>
    <submittedName>
        <fullName evidence="3">LysM repeat protein</fullName>
    </submittedName>
</protein>
<dbReference type="SUPFAM" id="SSF54106">
    <property type="entry name" value="LysM domain"/>
    <property type="match status" value="1"/>
</dbReference>
<keyword evidence="1" id="KW-1133">Transmembrane helix</keyword>
<proteinExistence type="predicted"/>